<protein>
    <submittedName>
        <fullName evidence="1">Uncharacterized protein</fullName>
    </submittedName>
</protein>
<dbReference type="VEuPathDB" id="MicrosporidiaDB:NEDG_02088"/>
<keyword evidence="2" id="KW-1185">Reference proteome</keyword>
<dbReference type="GeneID" id="93648438"/>
<gene>
    <name evidence="1" type="ORF">NEDG_02088</name>
</gene>
<evidence type="ECO:0000313" key="2">
    <source>
        <dbReference type="Proteomes" id="UP000185944"/>
    </source>
</evidence>
<name>A0A177EMF9_9MICR</name>
<dbReference type="Proteomes" id="UP000185944">
    <property type="component" value="Unassembled WGS sequence"/>
</dbReference>
<comment type="caution">
    <text evidence="1">The sequence shown here is derived from an EMBL/GenBank/DDBJ whole genome shotgun (WGS) entry which is preliminary data.</text>
</comment>
<proteinExistence type="predicted"/>
<accession>A0A177EMF9</accession>
<evidence type="ECO:0000313" key="1">
    <source>
        <dbReference type="EMBL" id="OAG32169.1"/>
    </source>
</evidence>
<dbReference type="EMBL" id="LTDL01000011">
    <property type="protein sequence ID" value="OAG32169.1"/>
    <property type="molecule type" value="Genomic_DNA"/>
</dbReference>
<dbReference type="AlphaFoldDB" id="A0A177EMF9"/>
<organism evidence="1 2">
    <name type="scientific">Nematocida displodere</name>
    <dbReference type="NCBI Taxonomy" id="1805483"/>
    <lineage>
        <taxon>Eukaryota</taxon>
        <taxon>Fungi</taxon>
        <taxon>Fungi incertae sedis</taxon>
        <taxon>Microsporidia</taxon>
        <taxon>Nematocida</taxon>
    </lineage>
</organism>
<reference evidence="1 2" key="1">
    <citation type="submission" date="2016-02" db="EMBL/GenBank/DDBJ databases">
        <title>Discovery of a natural microsporidian pathogen with a broad tissue tropism in Caenorhabditis elegans.</title>
        <authorList>
            <person name="Luallen R.J."/>
            <person name="Reinke A.W."/>
            <person name="Tong L."/>
            <person name="Botts M.R."/>
            <person name="Felix M.-A."/>
            <person name="Troemel E.R."/>
        </authorList>
    </citation>
    <scope>NUCLEOTIDE SEQUENCE [LARGE SCALE GENOMIC DNA]</scope>
    <source>
        <strain evidence="1 2">JUm2807</strain>
    </source>
</reference>
<sequence>MAPMASMPVPGATINWLPKKDVSGYLYNRGTKVFVSYNTSTDHFAAKSGHRNQPTVFGLPMRREGSVVALDLMLLEVASSLENFQMHEGKHYIFPGHIFAPGRRISDSESSGRPLTTKVGSWSGKTQIIMTMPYYQNDTAFKMILASSQKCISVNEDGFLIKETCVTDKANDPTPENDQQLFTWCPINHPDSCM</sequence>
<dbReference type="RefSeq" id="XP_067545662.1">
    <property type="nucleotide sequence ID" value="XM_067689506.1"/>
</dbReference>